<comment type="similarity">
    <text evidence="1 4">Belongs to the PstS family.</text>
</comment>
<dbReference type="Pfam" id="PF12849">
    <property type="entry name" value="PBP_like_2"/>
    <property type="match status" value="1"/>
</dbReference>
<dbReference type="PIRSF" id="PIRSF002756">
    <property type="entry name" value="PstS"/>
    <property type="match status" value="1"/>
</dbReference>
<dbReference type="Proteomes" id="UP000460272">
    <property type="component" value="Unassembled WGS sequence"/>
</dbReference>
<evidence type="ECO:0000259" key="6">
    <source>
        <dbReference type="Pfam" id="PF12849"/>
    </source>
</evidence>
<dbReference type="SUPFAM" id="SSF53850">
    <property type="entry name" value="Periplasmic binding protein-like II"/>
    <property type="match status" value="1"/>
</dbReference>
<evidence type="ECO:0000256" key="4">
    <source>
        <dbReference type="PIRNR" id="PIRNR002756"/>
    </source>
</evidence>
<comment type="caution">
    <text evidence="7">The sequence shown here is derived from an EMBL/GenBank/DDBJ whole genome shotgun (WGS) entry which is preliminary data.</text>
</comment>
<sequence length="377" mass="38754">MPYLLSRQRPHVSPRRAPAGPAAILLALLLSGAVTACTSTATTANPQPTTADVADLSGAGSTFDAPFFDLAFPAYEQAHLYTGINYSAVGSSAGITRFTAGQVDFGATDVPASTADLAGARGGPALQIPVDLGAVTVAYNVLTLSNAPLRLTGPVLARIFLGQITKWNDPALTALNPGAQLPDAYITVVHRSDGSGTTYIFSNYLSQVSPAWASSVGTGRSLRWPAGTGADGNAGVAADVSRIQYSIGYTERSYTTGTSLGNAAIANRDGRYTMPTTPAIAADAAAKPDISPDDFSIVNEPGPAAYPITGYSWVLIYLRQPSQPVGQALVSLLTWLTHAGQAYAGTLGYVPLPTVVQQLAASTLALVTGPDGTPLAS</sequence>
<dbReference type="GO" id="GO:0043190">
    <property type="term" value="C:ATP-binding cassette (ABC) transporter complex"/>
    <property type="evidence" value="ECO:0007669"/>
    <property type="project" value="InterPro"/>
</dbReference>
<feature type="chain" id="PRO_5038518537" description="Phosphate-binding protein" evidence="5">
    <location>
        <begin position="37"/>
        <end position="377"/>
    </location>
</feature>
<evidence type="ECO:0000313" key="7">
    <source>
        <dbReference type="EMBL" id="TVZ07261.1"/>
    </source>
</evidence>
<dbReference type="OrthoDB" id="9801510at2"/>
<evidence type="ECO:0000256" key="2">
    <source>
        <dbReference type="ARBA" id="ARBA00022448"/>
    </source>
</evidence>
<evidence type="ECO:0000256" key="1">
    <source>
        <dbReference type="ARBA" id="ARBA00008725"/>
    </source>
</evidence>
<keyword evidence="3 4" id="KW-0592">Phosphate transport</keyword>
<dbReference type="EMBL" id="RPFW01000001">
    <property type="protein sequence ID" value="TVZ07261.1"/>
    <property type="molecule type" value="Genomic_DNA"/>
</dbReference>
<dbReference type="RefSeq" id="WP_145852036.1">
    <property type="nucleotide sequence ID" value="NZ_RPFW01000001.1"/>
</dbReference>
<dbReference type="PANTHER" id="PTHR42996:SF1">
    <property type="entry name" value="PHOSPHATE-BINDING PROTEIN PSTS"/>
    <property type="match status" value="1"/>
</dbReference>
<dbReference type="GO" id="GO:0042301">
    <property type="term" value="F:phosphate ion binding"/>
    <property type="evidence" value="ECO:0007669"/>
    <property type="project" value="InterPro"/>
</dbReference>
<keyword evidence="5" id="KW-0732">Signal</keyword>
<reference evidence="7 8" key="1">
    <citation type="submission" date="2018-11" db="EMBL/GenBank/DDBJ databases">
        <title>Trebonia kvetii gen.nov., sp.nov., a novel acidophilic actinobacterium, and proposal of the new actinobacterial family Treboniaceae fam. nov.</title>
        <authorList>
            <person name="Rapoport D."/>
            <person name="Sagova-Mareckova M."/>
            <person name="Sedlacek I."/>
            <person name="Provaznik J."/>
            <person name="Kralova S."/>
            <person name="Pavlinic D."/>
            <person name="Benes V."/>
            <person name="Kopecky J."/>
        </authorList>
    </citation>
    <scope>NUCLEOTIDE SEQUENCE [LARGE SCALE GENOMIC DNA]</scope>
    <source>
        <strain evidence="7 8">15Tr583</strain>
    </source>
</reference>
<dbReference type="NCBIfam" id="TIGR00975">
    <property type="entry name" value="3a0107s03"/>
    <property type="match status" value="1"/>
</dbReference>
<evidence type="ECO:0000313" key="8">
    <source>
        <dbReference type="Proteomes" id="UP000460272"/>
    </source>
</evidence>
<gene>
    <name evidence="7" type="primary">pstS</name>
    <name evidence="7" type="ORF">EAS64_08200</name>
</gene>
<keyword evidence="2 4" id="KW-0813">Transport</keyword>
<evidence type="ECO:0000256" key="3">
    <source>
        <dbReference type="ARBA" id="ARBA00022592"/>
    </source>
</evidence>
<feature type="signal peptide" evidence="5">
    <location>
        <begin position="1"/>
        <end position="36"/>
    </location>
</feature>
<keyword evidence="8" id="KW-1185">Reference proteome</keyword>
<organism evidence="7 8">
    <name type="scientific">Trebonia kvetii</name>
    <dbReference type="NCBI Taxonomy" id="2480626"/>
    <lineage>
        <taxon>Bacteria</taxon>
        <taxon>Bacillati</taxon>
        <taxon>Actinomycetota</taxon>
        <taxon>Actinomycetes</taxon>
        <taxon>Streptosporangiales</taxon>
        <taxon>Treboniaceae</taxon>
        <taxon>Trebonia</taxon>
    </lineage>
</organism>
<evidence type="ECO:0000256" key="5">
    <source>
        <dbReference type="SAM" id="SignalP"/>
    </source>
</evidence>
<proteinExistence type="inferred from homology"/>
<dbReference type="AlphaFoldDB" id="A0A6P2CBE0"/>
<dbReference type="InterPro" id="IPR050962">
    <property type="entry name" value="Phosphate-bind_PstS"/>
</dbReference>
<protein>
    <recommendedName>
        <fullName evidence="4">Phosphate-binding protein</fullName>
    </recommendedName>
</protein>
<dbReference type="InterPro" id="IPR005673">
    <property type="entry name" value="ABC_phos-bd_PstS"/>
</dbReference>
<dbReference type="CDD" id="cd13565">
    <property type="entry name" value="PBP2_PstS"/>
    <property type="match status" value="1"/>
</dbReference>
<name>A0A6P2CBE0_9ACTN</name>
<dbReference type="InterPro" id="IPR024370">
    <property type="entry name" value="PBP_domain"/>
</dbReference>
<dbReference type="GO" id="GO:0035435">
    <property type="term" value="P:phosphate ion transmembrane transport"/>
    <property type="evidence" value="ECO:0007669"/>
    <property type="project" value="InterPro"/>
</dbReference>
<accession>A0A6P2CBE0</accession>
<feature type="domain" description="PBP" evidence="6">
    <location>
        <begin position="46"/>
        <end position="321"/>
    </location>
</feature>
<dbReference type="PANTHER" id="PTHR42996">
    <property type="entry name" value="PHOSPHATE-BINDING PROTEIN PSTS"/>
    <property type="match status" value="1"/>
</dbReference>
<dbReference type="Gene3D" id="3.40.190.10">
    <property type="entry name" value="Periplasmic binding protein-like II"/>
    <property type="match status" value="2"/>
</dbReference>